<keyword evidence="2" id="KW-0812">Transmembrane</keyword>
<evidence type="ECO:0000313" key="4">
    <source>
        <dbReference type="Proteomes" id="UP000316270"/>
    </source>
</evidence>
<dbReference type="EMBL" id="CP042202">
    <property type="protein sequence ID" value="QDS77606.1"/>
    <property type="molecule type" value="Genomic_DNA"/>
</dbReference>
<feature type="region of interest" description="Disordered" evidence="1">
    <location>
        <begin position="1"/>
        <end position="84"/>
    </location>
</feature>
<evidence type="ECO:0000256" key="2">
    <source>
        <dbReference type="SAM" id="Phobius"/>
    </source>
</evidence>
<proteinExistence type="predicted"/>
<dbReference type="AlphaFoldDB" id="A0A517LPT5"/>
<organism evidence="3 4">
    <name type="scientific">Venturia effusa</name>
    <dbReference type="NCBI Taxonomy" id="50376"/>
    <lineage>
        <taxon>Eukaryota</taxon>
        <taxon>Fungi</taxon>
        <taxon>Dikarya</taxon>
        <taxon>Ascomycota</taxon>
        <taxon>Pezizomycotina</taxon>
        <taxon>Dothideomycetes</taxon>
        <taxon>Pleosporomycetidae</taxon>
        <taxon>Venturiales</taxon>
        <taxon>Venturiaceae</taxon>
        <taxon>Venturia</taxon>
    </lineage>
</organism>
<keyword evidence="4" id="KW-1185">Reference proteome</keyword>
<evidence type="ECO:0000313" key="3">
    <source>
        <dbReference type="EMBL" id="QDS77606.1"/>
    </source>
</evidence>
<dbReference type="STRING" id="50376.A0A517LPT5"/>
<dbReference type="OrthoDB" id="10534769at2759"/>
<name>A0A517LPT5_9PEZI</name>
<keyword evidence="2" id="KW-1133">Transmembrane helix</keyword>
<protein>
    <submittedName>
        <fullName evidence="3">Uncharacterized protein</fullName>
    </submittedName>
</protein>
<reference evidence="3 4" key="1">
    <citation type="submission" date="2019-07" db="EMBL/GenBank/DDBJ databases">
        <title>Finished genome of Venturia effusa.</title>
        <authorList>
            <person name="Young C.A."/>
            <person name="Cox M.P."/>
            <person name="Ganley A.R.D."/>
            <person name="David W.J."/>
        </authorList>
    </citation>
    <scope>NUCLEOTIDE SEQUENCE [LARGE SCALE GENOMIC DNA]</scope>
    <source>
        <strain evidence="4">albino</strain>
    </source>
</reference>
<feature type="region of interest" description="Disordered" evidence="1">
    <location>
        <begin position="135"/>
        <end position="159"/>
    </location>
</feature>
<accession>A0A517LPT5</accession>
<keyword evidence="2" id="KW-0472">Membrane</keyword>
<feature type="compositionally biased region" description="Polar residues" evidence="1">
    <location>
        <begin position="48"/>
        <end position="59"/>
    </location>
</feature>
<gene>
    <name evidence="3" type="ORF">FKW77_002018</name>
</gene>
<feature type="compositionally biased region" description="Pro residues" evidence="1">
    <location>
        <begin position="62"/>
        <end position="75"/>
    </location>
</feature>
<dbReference type="Proteomes" id="UP000316270">
    <property type="component" value="Chromosome 18"/>
</dbReference>
<sequence length="347" mass="37346">MSPTHDGEDDTRQGPSRELRRRGDDEDRCEESHDDAEEEAKKEAASMSFETTKTKSSCSRLYPPPPPTTGLPMQPPSQSLGSNTMSLSDNMPQSVLPLSVSAFPAMSTGNAITTGVSIAATATTLSLNAPAITPPVFPSGARKSGDRPPPPIAASRHHRLSDQSKTALIAFGVITILGFILFTTFRCLKRKRGEASAYGDLETLYSAEAAPPSMSESATITSPPEAYIARTPSAQKWYLPPIVRTSSHPWSASLYKQSGTSQATEDLVDEHNYSFSPGEPLFPSPAVIEKALVRKEIGDSKEDPFQDPFLDPEEDEKGSVSASSTVKGFKTTPSWVDDQVARIGTAR</sequence>
<feature type="region of interest" description="Disordered" evidence="1">
    <location>
        <begin position="298"/>
        <end position="328"/>
    </location>
</feature>
<feature type="compositionally biased region" description="Basic and acidic residues" evidence="1">
    <location>
        <begin position="10"/>
        <end position="25"/>
    </location>
</feature>
<evidence type="ECO:0000256" key="1">
    <source>
        <dbReference type="SAM" id="MobiDB-lite"/>
    </source>
</evidence>
<feature type="compositionally biased region" description="Acidic residues" evidence="1">
    <location>
        <begin position="26"/>
        <end position="38"/>
    </location>
</feature>
<feature type="transmembrane region" description="Helical" evidence="2">
    <location>
        <begin position="167"/>
        <end position="188"/>
    </location>
</feature>